<feature type="transmembrane region" description="Helical" evidence="13">
    <location>
        <begin position="158"/>
        <end position="183"/>
    </location>
</feature>
<feature type="domain" description="NADH:quinone oxidoreductase/Mrp antiporter transmembrane" evidence="14">
    <location>
        <begin position="1"/>
        <end position="54"/>
    </location>
</feature>
<dbReference type="Pfam" id="PF00361">
    <property type="entry name" value="Proton_antipo_M"/>
    <property type="match status" value="1"/>
</dbReference>
<proteinExistence type="inferred from homology"/>
<gene>
    <name evidence="16" type="ORF">METZ01_LOCUS445182</name>
</gene>
<evidence type="ECO:0008006" key="17">
    <source>
        <dbReference type="Google" id="ProtNLM"/>
    </source>
</evidence>
<dbReference type="InterPro" id="IPR002128">
    <property type="entry name" value="NADH_UbQ_OxRdtase_chlpt_su5_C"/>
</dbReference>
<keyword evidence="9" id="KW-0520">NAD</keyword>
<keyword evidence="5" id="KW-0521">NADP</keyword>
<organism evidence="16">
    <name type="scientific">marine metagenome</name>
    <dbReference type="NCBI Taxonomy" id="408172"/>
    <lineage>
        <taxon>unclassified sequences</taxon>
        <taxon>metagenomes</taxon>
        <taxon>ecological metagenomes</taxon>
    </lineage>
</organism>
<feature type="transmembrane region" description="Helical" evidence="13">
    <location>
        <begin position="84"/>
        <end position="107"/>
    </location>
</feature>
<comment type="catalytic activity">
    <reaction evidence="11">
        <text>a plastoquinone + NADPH + (n+1) H(+)(in) = a plastoquinol + NADP(+) + n H(+)(out)</text>
        <dbReference type="Rhea" id="RHEA:42612"/>
        <dbReference type="Rhea" id="RHEA-COMP:9561"/>
        <dbReference type="Rhea" id="RHEA-COMP:9562"/>
        <dbReference type="ChEBI" id="CHEBI:15378"/>
        <dbReference type="ChEBI" id="CHEBI:17757"/>
        <dbReference type="ChEBI" id="CHEBI:57783"/>
        <dbReference type="ChEBI" id="CHEBI:58349"/>
        <dbReference type="ChEBI" id="CHEBI:62192"/>
    </reaction>
</comment>
<dbReference type="Pfam" id="PF01010">
    <property type="entry name" value="Proton_antipo_C"/>
    <property type="match status" value="1"/>
</dbReference>
<dbReference type="AlphaFoldDB" id="A0A382ZCB4"/>
<dbReference type="PANTHER" id="PTHR42829">
    <property type="entry name" value="NADH-UBIQUINONE OXIDOREDUCTASE CHAIN 5"/>
    <property type="match status" value="1"/>
</dbReference>
<comment type="subcellular location">
    <subcellularLocation>
        <location evidence="1">Membrane</location>
        <topology evidence="1">Multi-pass membrane protein</topology>
    </subcellularLocation>
</comment>
<reference evidence="16" key="1">
    <citation type="submission" date="2018-05" db="EMBL/GenBank/DDBJ databases">
        <authorList>
            <person name="Lanie J.A."/>
            <person name="Ng W.-L."/>
            <person name="Kazmierczak K.M."/>
            <person name="Andrzejewski T.M."/>
            <person name="Davidsen T.M."/>
            <person name="Wayne K.J."/>
            <person name="Tettelin H."/>
            <person name="Glass J.I."/>
            <person name="Rusch D."/>
            <person name="Podicherti R."/>
            <person name="Tsui H.-C.T."/>
            <person name="Winkler M.E."/>
        </authorList>
    </citation>
    <scope>NUCLEOTIDE SEQUENCE</scope>
</reference>
<dbReference type="InterPro" id="IPR001750">
    <property type="entry name" value="ND/Mrp_TM"/>
</dbReference>
<dbReference type="GO" id="GO:0048038">
    <property type="term" value="F:quinone binding"/>
    <property type="evidence" value="ECO:0007669"/>
    <property type="project" value="UniProtKB-KW"/>
</dbReference>
<evidence type="ECO:0000256" key="3">
    <source>
        <dbReference type="ARBA" id="ARBA00022692"/>
    </source>
</evidence>
<dbReference type="InterPro" id="IPR003945">
    <property type="entry name" value="NU5C-like"/>
</dbReference>
<evidence type="ECO:0000256" key="2">
    <source>
        <dbReference type="ARBA" id="ARBA00008200"/>
    </source>
</evidence>
<keyword evidence="7" id="KW-1278">Translocase</keyword>
<evidence type="ECO:0000256" key="13">
    <source>
        <dbReference type="SAM" id="Phobius"/>
    </source>
</evidence>
<dbReference type="GO" id="GO:0016020">
    <property type="term" value="C:membrane"/>
    <property type="evidence" value="ECO:0007669"/>
    <property type="project" value="UniProtKB-SubCell"/>
</dbReference>
<evidence type="ECO:0000259" key="14">
    <source>
        <dbReference type="Pfam" id="PF00361"/>
    </source>
</evidence>
<keyword evidence="3 13" id="KW-0812">Transmembrane</keyword>
<name>A0A382ZCB4_9ZZZZ</name>
<evidence type="ECO:0000256" key="6">
    <source>
        <dbReference type="ARBA" id="ARBA00022957"/>
    </source>
</evidence>
<evidence type="ECO:0000256" key="12">
    <source>
        <dbReference type="ARBA" id="ARBA00048026"/>
    </source>
</evidence>
<comment type="similarity">
    <text evidence="2">Belongs to the complex I subunit 5 family.</text>
</comment>
<protein>
    <recommendedName>
        <fullName evidence="17">NADH:quinone oxidoreductase/Mrp antiporter membrane subunit domain-containing protein</fullName>
    </recommendedName>
</protein>
<evidence type="ECO:0000256" key="5">
    <source>
        <dbReference type="ARBA" id="ARBA00022857"/>
    </source>
</evidence>
<dbReference type="PANTHER" id="PTHR42829:SF2">
    <property type="entry name" value="NADH-UBIQUINONE OXIDOREDUCTASE CHAIN 5"/>
    <property type="match status" value="1"/>
</dbReference>
<feature type="non-terminal residue" evidence="16">
    <location>
        <position position="1"/>
    </location>
</feature>
<evidence type="ECO:0000259" key="15">
    <source>
        <dbReference type="Pfam" id="PF01010"/>
    </source>
</evidence>
<accession>A0A382ZCB4</accession>
<keyword evidence="4" id="KW-0874">Quinone</keyword>
<evidence type="ECO:0000256" key="11">
    <source>
        <dbReference type="ARBA" id="ARBA00047726"/>
    </source>
</evidence>
<keyword evidence="8 13" id="KW-1133">Transmembrane helix</keyword>
<evidence type="ECO:0000256" key="9">
    <source>
        <dbReference type="ARBA" id="ARBA00023027"/>
    </source>
</evidence>
<feature type="non-terminal residue" evidence="16">
    <location>
        <position position="258"/>
    </location>
</feature>
<dbReference type="GO" id="GO:0008137">
    <property type="term" value="F:NADH dehydrogenase (ubiquinone) activity"/>
    <property type="evidence" value="ECO:0007669"/>
    <property type="project" value="InterPro"/>
</dbReference>
<evidence type="ECO:0000256" key="8">
    <source>
        <dbReference type="ARBA" id="ARBA00022989"/>
    </source>
</evidence>
<evidence type="ECO:0000256" key="7">
    <source>
        <dbReference type="ARBA" id="ARBA00022967"/>
    </source>
</evidence>
<dbReference type="GO" id="GO:0003954">
    <property type="term" value="F:NADH dehydrogenase activity"/>
    <property type="evidence" value="ECO:0007669"/>
    <property type="project" value="TreeGrafter"/>
</dbReference>
<dbReference type="EMBL" id="UINC01182231">
    <property type="protein sequence ID" value="SVD92328.1"/>
    <property type="molecule type" value="Genomic_DNA"/>
</dbReference>
<keyword evidence="6" id="KW-0618">Plastoquinone</keyword>
<feature type="transmembrane region" description="Helical" evidence="13">
    <location>
        <begin position="41"/>
        <end position="63"/>
    </location>
</feature>
<evidence type="ECO:0000256" key="1">
    <source>
        <dbReference type="ARBA" id="ARBA00004141"/>
    </source>
</evidence>
<keyword evidence="10 13" id="KW-0472">Membrane</keyword>
<feature type="domain" description="NADH:ubiquinone/plastoquinone oxidoreductase chloroplast chain 5 C-terminal" evidence="15">
    <location>
        <begin position="74"/>
        <end position="123"/>
    </location>
</feature>
<evidence type="ECO:0000313" key="16">
    <source>
        <dbReference type="EMBL" id="SVD92328.1"/>
    </source>
</evidence>
<dbReference type="GO" id="GO:0015990">
    <property type="term" value="P:electron transport coupled proton transport"/>
    <property type="evidence" value="ECO:0007669"/>
    <property type="project" value="TreeGrafter"/>
</dbReference>
<comment type="catalytic activity">
    <reaction evidence="12">
        <text>a plastoquinone + NADH + (n+1) H(+)(in) = a plastoquinol + NAD(+) + n H(+)(out)</text>
        <dbReference type="Rhea" id="RHEA:42608"/>
        <dbReference type="Rhea" id="RHEA-COMP:9561"/>
        <dbReference type="Rhea" id="RHEA-COMP:9562"/>
        <dbReference type="ChEBI" id="CHEBI:15378"/>
        <dbReference type="ChEBI" id="CHEBI:17757"/>
        <dbReference type="ChEBI" id="CHEBI:57540"/>
        <dbReference type="ChEBI" id="CHEBI:57945"/>
        <dbReference type="ChEBI" id="CHEBI:62192"/>
    </reaction>
</comment>
<dbReference type="GO" id="GO:0042773">
    <property type="term" value="P:ATP synthesis coupled electron transport"/>
    <property type="evidence" value="ECO:0007669"/>
    <property type="project" value="InterPro"/>
</dbReference>
<dbReference type="Gene3D" id="1.20.5.2700">
    <property type="match status" value="1"/>
</dbReference>
<evidence type="ECO:0000256" key="10">
    <source>
        <dbReference type="ARBA" id="ARBA00023136"/>
    </source>
</evidence>
<sequence>HMPITFVTFFISTLAIAGIFPLAGFFSKDEILYHALMDGNVILWGMGITGALLTAFYMFRLVFMTFFGESRVDPDVHPHESPKVMTMPLVILAGLAFFGGALGIPLFHGWHILHNWLEPVFHFDMASALEHSAHLLHEQGRHAPPWGHLLAPEGDHNIWIEIALMLLSLSIAVAGIFGAYMCYIKKPHLPDSLIKGQWGYDLVKNKYEVDEFYDDYFVNPTVEGSNLLWKECDAKGIDGAVNGAAQTLGWLSKHARTF</sequence>
<evidence type="ECO:0000256" key="4">
    <source>
        <dbReference type="ARBA" id="ARBA00022719"/>
    </source>
</evidence>